<dbReference type="AlphaFoldDB" id="A0A9D4KRX2"/>
<dbReference type="EMBL" id="JAIWYP010000003">
    <property type="protein sequence ID" value="KAH3845003.1"/>
    <property type="molecule type" value="Genomic_DNA"/>
</dbReference>
<proteinExistence type="predicted"/>
<evidence type="ECO:0000256" key="1">
    <source>
        <dbReference type="SAM" id="MobiDB-lite"/>
    </source>
</evidence>
<feature type="region of interest" description="Disordered" evidence="1">
    <location>
        <begin position="1"/>
        <end position="27"/>
    </location>
</feature>
<feature type="compositionally biased region" description="Basic residues" evidence="1">
    <location>
        <begin position="9"/>
        <end position="27"/>
    </location>
</feature>
<accession>A0A9D4KRX2</accession>
<comment type="caution">
    <text evidence="2">The sequence shown here is derived from an EMBL/GenBank/DDBJ whole genome shotgun (WGS) entry which is preliminary data.</text>
</comment>
<keyword evidence="3" id="KW-1185">Reference proteome</keyword>
<reference evidence="2" key="1">
    <citation type="journal article" date="2019" name="bioRxiv">
        <title>The Genome of the Zebra Mussel, Dreissena polymorpha: A Resource for Invasive Species Research.</title>
        <authorList>
            <person name="McCartney M.A."/>
            <person name="Auch B."/>
            <person name="Kono T."/>
            <person name="Mallez S."/>
            <person name="Zhang Y."/>
            <person name="Obille A."/>
            <person name="Becker A."/>
            <person name="Abrahante J.E."/>
            <person name="Garbe J."/>
            <person name="Badalamenti J.P."/>
            <person name="Herman A."/>
            <person name="Mangelson H."/>
            <person name="Liachko I."/>
            <person name="Sullivan S."/>
            <person name="Sone E.D."/>
            <person name="Koren S."/>
            <person name="Silverstein K.A.T."/>
            <person name="Beckman K.B."/>
            <person name="Gohl D.M."/>
        </authorList>
    </citation>
    <scope>NUCLEOTIDE SEQUENCE</scope>
    <source>
        <strain evidence="2">Duluth1</strain>
        <tissue evidence="2">Whole animal</tissue>
    </source>
</reference>
<protein>
    <submittedName>
        <fullName evidence="2">Uncharacterized protein</fullName>
    </submittedName>
</protein>
<organism evidence="2 3">
    <name type="scientific">Dreissena polymorpha</name>
    <name type="common">Zebra mussel</name>
    <name type="synonym">Mytilus polymorpha</name>
    <dbReference type="NCBI Taxonomy" id="45954"/>
    <lineage>
        <taxon>Eukaryota</taxon>
        <taxon>Metazoa</taxon>
        <taxon>Spiralia</taxon>
        <taxon>Lophotrochozoa</taxon>
        <taxon>Mollusca</taxon>
        <taxon>Bivalvia</taxon>
        <taxon>Autobranchia</taxon>
        <taxon>Heteroconchia</taxon>
        <taxon>Euheterodonta</taxon>
        <taxon>Imparidentia</taxon>
        <taxon>Neoheterodontei</taxon>
        <taxon>Myida</taxon>
        <taxon>Dreissenoidea</taxon>
        <taxon>Dreissenidae</taxon>
        <taxon>Dreissena</taxon>
    </lineage>
</organism>
<reference evidence="2" key="2">
    <citation type="submission" date="2020-11" db="EMBL/GenBank/DDBJ databases">
        <authorList>
            <person name="McCartney M.A."/>
            <person name="Auch B."/>
            <person name="Kono T."/>
            <person name="Mallez S."/>
            <person name="Becker A."/>
            <person name="Gohl D.M."/>
            <person name="Silverstein K.A.T."/>
            <person name="Koren S."/>
            <person name="Bechman K.B."/>
            <person name="Herman A."/>
            <person name="Abrahante J.E."/>
            <person name="Garbe J."/>
        </authorList>
    </citation>
    <scope>NUCLEOTIDE SEQUENCE</scope>
    <source>
        <strain evidence="2">Duluth1</strain>
        <tissue evidence="2">Whole animal</tissue>
    </source>
</reference>
<evidence type="ECO:0000313" key="2">
    <source>
        <dbReference type="EMBL" id="KAH3845003.1"/>
    </source>
</evidence>
<sequence length="87" mass="10374">MPKETFNTFHHHPHHHQHHHHHHHHHHRDEDDVFRACWTSSLLEDRRSVNLGRGRKTSSWLQSVVTFRSEFDQSVKAGDNDDDSLTC</sequence>
<dbReference type="Proteomes" id="UP000828390">
    <property type="component" value="Unassembled WGS sequence"/>
</dbReference>
<evidence type="ECO:0000313" key="3">
    <source>
        <dbReference type="Proteomes" id="UP000828390"/>
    </source>
</evidence>
<name>A0A9D4KRX2_DREPO</name>
<gene>
    <name evidence="2" type="ORF">DPMN_087272</name>
</gene>